<name>A0A833TYQ9_JUGRE</name>
<dbReference type="AlphaFoldDB" id="A0A833TYQ9"/>
<evidence type="ECO:0000313" key="3">
    <source>
        <dbReference type="Proteomes" id="UP000619265"/>
    </source>
</evidence>
<proteinExistence type="predicted"/>
<sequence>MDFIYALDILHRARMVGAKPYSAPCVSGAKLSANTSNPLSDAIEYRKIVGALQYCTLSHPDIGSTVNQLCQYLHAPTFAHWASANQVLHYLRAQLTMAYIILIMALIFKLTVTQIGLVTLMIVARQ</sequence>
<dbReference type="PANTHER" id="PTHR11439">
    <property type="entry name" value="GAG-POL-RELATED RETROTRANSPOSON"/>
    <property type="match status" value="1"/>
</dbReference>
<reference evidence="2" key="1">
    <citation type="submission" date="2015-10" db="EMBL/GenBank/DDBJ databases">
        <authorList>
            <person name="Martinez-Garcia P.J."/>
            <person name="Crepeau M.W."/>
            <person name="Puiu D."/>
            <person name="Gonzalez-Ibeas D."/>
            <person name="Whalen J."/>
            <person name="Stevens K."/>
            <person name="Paul R."/>
            <person name="Butterfield T."/>
            <person name="Britton M."/>
            <person name="Reagan R."/>
            <person name="Chakraborty S."/>
            <person name="Walawage S.L."/>
            <person name="Vasquez-Gross H.A."/>
            <person name="Cardeno C."/>
            <person name="Famula R."/>
            <person name="Pratt K."/>
            <person name="Kuruganti S."/>
            <person name="Aradhya M.K."/>
            <person name="Leslie C.A."/>
            <person name="Dandekar A.M."/>
            <person name="Salzberg S.L."/>
            <person name="Wegrzyn J.L."/>
            <person name="Langley C.H."/>
            <person name="Neale D.B."/>
        </authorList>
    </citation>
    <scope>NUCLEOTIDE SEQUENCE</scope>
    <source>
        <tissue evidence="2">Leaves</tissue>
    </source>
</reference>
<evidence type="ECO:0000256" key="1">
    <source>
        <dbReference type="SAM" id="Phobius"/>
    </source>
</evidence>
<accession>A0A833TYQ9</accession>
<gene>
    <name evidence="2" type="ORF">F2P56_021942</name>
</gene>
<keyword evidence="1" id="KW-0812">Transmembrane</keyword>
<dbReference type="PANTHER" id="PTHR11439:SF500">
    <property type="entry name" value="RNA-DIRECTED DNA POLYMERASE"/>
    <property type="match status" value="1"/>
</dbReference>
<organism evidence="2 3">
    <name type="scientific">Juglans regia</name>
    <name type="common">English walnut</name>
    <dbReference type="NCBI Taxonomy" id="51240"/>
    <lineage>
        <taxon>Eukaryota</taxon>
        <taxon>Viridiplantae</taxon>
        <taxon>Streptophyta</taxon>
        <taxon>Embryophyta</taxon>
        <taxon>Tracheophyta</taxon>
        <taxon>Spermatophyta</taxon>
        <taxon>Magnoliopsida</taxon>
        <taxon>eudicotyledons</taxon>
        <taxon>Gunneridae</taxon>
        <taxon>Pentapetalae</taxon>
        <taxon>rosids</taxon>
        <taxon>fabids</taxon>
        <taxon>Fagales</taxon>
        <taxon>Juglandaceae</taxon>
        <taxon>Juglans</taxon>
    </lineage>
</organism>
<dbReference type="Proteomes" id="UP000619265">
    <property type="component" value="Unassembled WGS sequence"/>
</dbReference>
<dbReference type="EMBL" id="LIHL02000010">
    <property type="protein sequence ID" value="KAF5457865.1"/>
    <property type="molecule type" value="Genomic_DNA"/>
</dbReference>
<dbReference type="Gramene" id="Jr10_09290_p1">
    <property type="protein sequence ID" value="cds.Jr10_09290_p1"/>
    <property type="gene ID" value="Jr10_09290"/>
</dbReference>
<comment type="caution">
    <text evidence="2">The sequence shown here is derived from an EMBL/GenBank/DDBJ whole genome shotgun (WGS) entry which is preliminary data.</text>
</comment>
<keyword evidence="1" id="KW-1133">Transmembrane helix</keyword>
<keyword evidence="1" id="KW-0472">Membrane</keyword>
<feature type="transmembrane region" description="Helical" evidence="1">
    <location>
        <begin position="97"/>
        <end position="124"/>
    </location>
</feature>
<evidence type="ECO:0000313" key="2">
    <source>
        <dbReference type="EMBL" id="KAF5457865.1"/>
    </source>
</evidence>
<evidence type="ECO:0008006" key="4">
    <source>
        <dbReference type="Google" id="ProtNLM"/>
    </source>
</evidence>
<reference evidence="2" key="2">
    <citation type="submission" date="2020-03" db="EMBL/GenBank/DDBJ databases">
        <title>Walnut 2.0.</title>
        <authorList>
            <person name="Marrano A."/>
            <person name="Britton M."/>
            <person name="Zimin A.V."/>
            <person name="Zaini P.A."/>
            <person name="Workman R."/>
            <person name="Puiu D."/>
            <person name="Bianco L."/>
            <person name="Allen B.J."/>
            <person name="Troggio M."/>
            <person name="Leslie C.A."/>
            <person name="Timp W."/>
            <person name="Dendekar A."/>
            <person name="Salzberg S.L."/>
            <person name="Neale D.B."/>
        </authorList>
    </citation>
    <scope>NUCLEOTIDE SEQUENCE</scope>
    <source>
        <tissue evidence="2">Leaves</tissue>
    </source>
</reference>
<protein>
    <recommendedName>
        <fullName evidence="4">Secreted RxLR effector protein 161-like</fullName>
    </recommendedName>
</protein>